<sequence length="266" mass="31056">MDKQRRNPEDEDDLRLDEEEEVPLCQDVPLDVEKDVPPDEEEDVQHAHPEDAYPRPSTESSPPSQDMVKQRRTPQDEEDVPFDEDNLPSYLVKLWDGQRFDYYDTRLETWDDPTPRELESITVKDFDAAIAKACEEYVREIEEDDRKSLMMALEDYTKQNNMQPTDLEFVQVKERNILLDADAKTYLHYNFLVKGLDGKQTMFFAELRLKIIDEKDVLLCMPLGEDDFKQSKESDKGCEDRAKGLIHTSCGSHLVGHDEEPDDDYM</sequence>
<reference evidence="3" key="1">
    <citation type="submission" date="2015-06" db="UniProtKB">
        <authorList>
            <consortium name="EnsemblPlants"/>
        </authorList>
    </citation>
    <scope>IDENTIFICATION</scope>
</reference>
<dbReference type="AlphaFoldDB" id="M8C6U6"/>
<dbReference type="PANTHER" id="PTHR33326">
    <property type="entry name" value="OS05G0543800 PROTEIN"/>
    <property type="match status" value="1"/>
</dbReference>
<feature type="compositionally biased region" description="Acidic residues" evidence="1">
    <location>
        <begin position="9"/>
        <end position="22"/>
    </location>
</feature>
<dbReference type="PANTHER" id="PTHR33326:SF11">
    <property type="entry name" value="OS10G0373300 PROTEIN"/>
    <property type="match status" value="1"/>
</dbReference>
<protein>
    <recommendedName>
        <fullName evidence="2">DUF3615 domain-containing protein</fullName>
    </recommendedName>
</protein>
<feature type="region of interest" description="Disordered" evidence="1">
    <location>
        <begin position="1"/>
        <end position="85"/>
    </location>
</feature>
<feature type="compositionally biased region" description="Acidic residues" evidence="1">
    <location>
        <begin position="76"/>
        <end position="85"/>
    </location>
</feature>
<organism evidence="3">
    <name type="scientific">Aegilops tauschii</name>
    <name type="common">Tausch's goatgrass</name>
    <name type="synonym">Aegilops squarrosa</name>
    <dbReference type="NCBI Taxonomy" id="37682"/>
    <lineage>
        <taxon>Eukaryota</taxon>
        <taxon>Viridiplantae</taxon>
        <taxon>Streptophyta</taxon>
        <taxon>Embryophyta</taxon>
        <taxon>Tracheophyta</taxon>
        <taxon>Spermatophyta</taxon>
        <taxon>Magnoliopsida</taxon>
        <taxon>Liliopsida</taxon>
        <taxon>Poales</taxon>
        <taxon>Poaceae</taxon>
        <taxon>BOP clade</taxon>
        <taxon>Pooideae</taxon>
        <taxon>Triticodae</taxon>
        <taxon>Triticeae</taxon>
        <taxon>Triticinae</taxon>
        <taxon>Aegilops</taxon>
    </lineage>
</organism>
<evidence type="ECO:0000313" key="3">
    <source>
        <dbReference type="EnsemblPlants" id="EMT29989"/>
    </source>
</evidence>
<evidence type="ECO:0000259" key="2">
    <source>
        <dbReference type="Pfam" id="PF12274"/>
    </source>
</evidence>
<feature type="domain" description="DUF3615" evidence="2">
    <location>
        <begin position="150"/>
        <end position="247"/>
    </location>
</feature>
<feature type="compositionally biased region" description="Basic and acidic residues" evidence="1">
    <location>
        <begin position="44"/>
        <end position="53"/>
    </location>
</feature>
<proteinExistence type="predicted"/>
<dbReference type="InterPro" id="IPR022059">
    <property type="entry name" value="DUF3615"/>
</dbReference>
<dbReference type="EnsemblPlants" id="EMT29989">
    <property type="protein sequence ID" value="EMT29989"/>
    <property type="gene ID" value="F775_24655"/>
</dbReference>
<evidence type="ECO:0000256" key="1">
    <source>
        <dbReference type="SAM" id="MobiDB-lite"/>
    </source>
</evidence>
<dbReference type="Pfam" id="PF12274">
    <property type="entry name" value="DUF3615"/>
    <property type="match status" value="1"/>
</dbReference>
<name>M8C6U6_AEGTA</name>
<accession>M8C6U6</accession>